<proteinExistence type="predicted"/>
<accession>A0AAW0YTX0</accession>
<feature type="compositionally biased region" description="Pro residues" evidence="1">
    <location>
        <begin position="1106"/>
        <end position="1117"/>
    </location>
</feature>
<feature type="compositionally biased region" description="Basic and acidic residues" evidence="1">
    <location>
        <begin position="669"/>
        <end position="685"/>
    </location>
</feature>
<dbReference type="PANTHER" id="PTHR28089:SF1">
    <property type="entry name" value="PROTEIN ZDS1-RELATED"/>
    <property type="match status" value="1"/>
</dbReference>
<feature type="compositionally biased region" description="Basic and acidic residues" evidence="1">
    <location>
        <begin position="531"/>
        <end position="560"/>
    </location>
</feature>
<evidence type="ECO:0000313" key="3">
    <source>
        <dbReference type="EMBL" id="KAK8844103.1"/>
    </source>
</evidence>
<feature type="compositionally biased region" description="Pro residues" evidence="1">
    <location>
        <begin position="898"/>
        <end position="910"/>
    </location>
</feature>
<feature type="compositionally biased region" description="Pro residues" evidence="1">
    <location>
        <begin position="1051"/>
        <end position="1078"/>
    </location>
</feature>
<feature type="compositionally biased region" description="Polar residues" evidence="1">
    <location>
        <begin position="484"/>
        <end position="500"/>
    </location>
</feature>
<feature type="region of interest" description="Disordered" evidence="1">
    <location>
        <begin position="597"/>
        <end position="616"/>
    </location>
</feature>
<feature type="region of interest" description="Disordered" evidence="1">
    <location>
        <begin position="97"/>
        <end position="186"/>
    </location>
</feature>
<sequence length="1159" mass="123510">MPSEVSEQEIEREINTLRNLRRRSVTSAGPGALPLDPDLPPPSPTSRSPYSHDGSTSYSSNDDITLSTPDGLDGDEAGLFWVPAHLHPELAPGEFRAFLKSHTHPDPTHADGAEAGEAPGLSRSPSWVSRNPSRRGVEGLGRKRSMLSRQYQPKPGDNVEQERPPLPSRRPSSIYGGRSGEKGLTLEDLQKLEELVEEADEVDDDPNTMRTLLRRSLSMNVAPGFLQDDIPQGGDEADAPLVVPRPGSILRRSARTKIRKAGLQGDGGGHRFAATRKGRTTAAPHIEIPGLEDDDSSDQTHHRPGSDENETEDTSADSHNEQFHDAVQHLEVRRGSDESTDEANIFDSYARDSRSSSMSSSSRDHSSPSPESSPPGKKLSLPPVITSGPITADPSEDWFRTDYDKTPTQENVADPMKGLRRPSPGAEVSGDRPAIPLISSGPTLQVPGVEGTVPKPSLSATPQQRSSTLPTPQTDLPPGMAPPQRSSIPPSVAVQQQQPGMTPVNLEKVTLARTDSGVSTASSATSTSTASKEKEKKGGFFSKKDKKDKDGKGKKEKDRFLGSLFGGSKKKQEEPSSSVANFSSAGPAAAAALLGSSKSAKSLGHPPSPSLSSQGFNSFARYPIHVERAVYRLSHIKLANARRPLYEQVLISNLMFWYLGVIGRNVSEEKKAGSSNGDEKKEEAKPVIVKGTPPKPADSGSAGKLSPVNMNSPKSSSPVPAVMANSSNVETLSPQPVSNKKTSLSKPERARDGRNHEAAVRTPQYGMQNAQVDHELRSGPVMKPPQQQQQPPQHQQPPPLQRPPIQNQQSIPPLGVYNHPQAYPPQQQQRTSPQQLPPPQQQRSMSPNAPGRTMSPPVNGQGQRPPSGGGDIYQGHQPGMVHRDLQGPPRGLPQSSFGPPPPGGGGPPSPLDERRDPRQRTMSNPNHALPPPAGGPNTAGMRRVVTDGRAPSEVGAPASRPMYPQHSGPQPGQIFQYPGSSPTTNGPPSPFPPRPTVSPGPQPGQIFNPALAPGAPQPGQIFQHPQYSPSQGQRPLPPPGGGGAGGWEPPQRLPPGAGPPQWAPGHPRPPPLAGPPSLGPAAGSPPYDPRRAAPPHPHPHPHPQQHPHPQGHGPPAPYNAHQAFFGHPQVRPGQPIPGTGPQPGQVYNAYPGGSYGHHR</sequence>
<dbReference type="PANTHER" id="PTHR28089">
    <property type="entry name" value="PROTEIN ZDS1-RELATED"/>
    <property type="match status" value="1"/>
</dbReference>
<dbReference type="RefSeq" id="XP_066799667.1">
    <property type="nucleotide sequence ID" value="XM_066949975.1"/>
</dbReference>
<feature type="compositionally biased region" description="Basic and acidic residues" evidence="1">
    <location>
        <begin position="316"/>
        <end position="337"/>
    </location>
</feature>
<evidence type="ECO:0000256" key="1">
    <source>
        <dbReference type="SAM" id="MobiDB-lite"/>
    </source>
</evidence>
<keyword evidence="4" id="KW-1185">Reference proteome</keyword>
<dbReference type="SMART" id="SM01327">
    <property type="entry name" value="Zds_C"/>
    <property type="match status" value="1"/>
</dbReference>
<dbReference type="GO" id="GO:0030010">
    <property type="term" value="P:establishment of cell polarity"/>
    <property type="evidence" value="ECO:0007669"/>
    <property type="project" value="TreeGrafter"/>
</dbReference>
<name>A0AAW0YTX0_9TREE</name>
<feature type="compositionally biased region" description="Polar residues" evidence="1">
    <location>
        <begin position="45"/>
        <end position="68"/>
    </location>
</feature>
<gene>
    <name evidence="3" type="ORF">IAR55_006897</name>
</gene>
<feature type="region of interest" description="Disordered" evidence="1">
    <location>
        <begin position="225"/>
        <end position="582"/>
    </location>
</feature>
<feature type="region of interest" description="Disordered" evidence="1">
    <location>
        <begin position="669"/>
        <end position="1159"/>
    </location>
</feature>
<feature type="compositionally biased region" description="Low complexity" evidence="1">
    <location>
        <begin position="784"/>
        <end position="793"/>
    </location>
</feature>
<dbReference type="Pfam" id="PF08632">
    <property type="entry name" value="Zds_C"/>
    <property type="match status" value="1"/>
</dbReference>
<dbReference type="GeneID" id="92184155"/>
<feature type="compositionally biased region" description="Polar residues" evidence="1">
    <location>
        <begin position="708"/>
        <end position="745"/>
    </location>
</feature>
<feature type="compositionally biased region" description="Basic and acidic residues" evidence="1">
    <location>
        <begin position="397"/>
        <end position="407"/>
    </location>
</feature>
<feature type="compositionally biased region" description="Polar residues" evidence="1">
    <location>
        <begin position="458"/>
        <end position="474"/>
    </location>
</feature>
<dbReference type="InterPro" id="IPR040206">
    <property type="entry name" value="Zds1/2"/>
</dbReference>
<dbReference type="Proteomes" id="UP001388673">
    <property type="component" value="Unassembled WGS sequence"/>
</dbReference>
<evidence type="ECO:0000313" key="4">
    <source>
        <dbReference type="Proteomes" id="UP001388673"/>
    </source>
</evidence>
<feature type="compositionally biased region" description="Basic and acidic residues" evidence="1">
    <location>
        <begin position="746"/>
        <end position="759"/>
    </location>
</feature>
<dbReference type="KEGG" id="kne:92184155"/>
<protein>
    <recommendedName>
        <fullName evidence="2">Protein Zds1 C-terminal domain-containing protein</fullName>
    </recommendedName>
</protein>
<feature type="compositionally biased region" description="Low complexity" evidence="1">
    <location>
        <begin position="1009"/>
        <end position="1020"/>
    </location>
</feature>
<evidence type="ECO:0000259" key="2">
    <source>
        <dbReference type="SMART" id="SM01327"/>
    </source>
</evidence>
<dbReference type="AlphaFoldDB" id="A0AAW0YTX0"/>
<feature type="compositionally biased region" description="Low complexity" evidence="1">
    <location>
        <begin position="519"/>
        <end position="530"/>
    </location>
</feature>
<feature type="compositionally biased region" description="Low complexity" evidence="1">
    <location>
        <begin position="824"/>
        <end position="834"/>
    </location>
</feature>
<dbReference type="GO" id="GO:0010971">
    <property type="term" value="P:positive regulation of G2/M transition of mitotic cell cycle"/>
    <property type="evidence" value="ECO:0007669"/>
    <property type="project" value="TreeGrafter"/>
</dbReference>
<feature type="compositionally biased region" description="Basic and acidic residues" evidence="1">
    <location>
        <begin position="103"/>
        <end position="112"/>
    </location>
</feature>
<dbReference type="GO" id="GO:0005737">
    <property type="term" value="C:cytoplasm"/>
    <property type="evidence" value="ECO:0007669"/>
    <property type="project" value="TreeGrafter"/>
</dbReference>
<feature type="region of interest" description="Disordered" evidence="1">
    <location>
        <begin position="16"/>
        <end position="77"/>
    </location>
</feature>
<dbReference type="EMBL" id="JBCAWK010000014">
    <property type="protein sequence ID" value="KAK8844103.1"/>
    <property type="molecule type" value="Genomic_DNA"/>
</dbReference>
<reference evidence="3 4" key="1">
    <citation type="journal article" date="2024" name="bioRxiv">
        <title>Comparative genomics of Cryptococcus and Kwoniella reveals pathogenesis evolution and contrasting karyotype dynamics via intercentromeric recombination or chromosome fusion.</title>
        <authorList>
            <person name="Coelho M.A."/>
            <person name="David-Palma M."/>
            <person name="Shea T."/>
            <person name="Bowers K."/>
            <person name="McGinley-Smith S."/>
            <person name="Mohammad A.W."/>
            <person name="Gnirke A."/>
            <person name="Yurkov A.M."/>
            <person name="Nowrousian M."/>
            <person name="Sun S."/>
            <person name="Cuomo C.A."/>
            <person name="Heitman J."/>
        </authorList>
    </citation>
    <scope>NUCLEOTIDE SEQUENCE [LARGE SCALE GENOMIC DNA]</scope>
    <source>
        <strain evidence="3 4">CBS 13917</strain>
    </source>
</reference>
<comment type="caution">
    <text evidence="3">The sequence shown here is derived from an EMBL/GenBank/DDBJ whole genome shotgun (WGS) entry which is preliminary data.</text>
</comment>
<dbReference type="InterPro" id="IPR013941">
    <property type="entry name" value="ZDS1_C"/>
</dbReference>
<feature type="domain" description="Protein Zds1 C-terminal" evidence="2">
    <location>
        <begin position="611"/>
        <end position="663"/>
    </location>
</feature>
<feature type="compositionally biased region" description="Pro residues" evidence="1">
    <location>
        <begin position="985"/>
        <end position="1002"/>
    </location>
</feature>
<organism evidence="3 4">
    <name type="scientific">Kwoniella newhampshirensis</name>
    <dbReference type="NCBI Taxonomy" id="1651941"/>
    <lineage>
        <taxon>Eukaryota</taxon>
        <taxon>Fungi</taxon>
        <taxon>Dikarya</taxon>
        <taxon>Basidiomycota</taxon>
        <taxon>Agaricomycotina</taxon>
        <taxon>Tremellomycetes</taxon>
        <taxon>Tremellales</taxon>
        <taxon>Cryptococcaceae</taxon>
        <taxon>Kwoniella</taxon>
    </lineage>
</organism>